<dbReference type="AlphaFoldDB" id="A0A940M9G0"/>
<evidence type="ECO:0000313" key="2">
    <source>
        <dbReference type="Proteomes" id="UP000670475"/>
    </source>
</evidence>
<gene>
    <name evidence="1" type="ORF">JFN87_06850</name>
</gene>
<keyword evidence="2" id="KW-1185">Reference proteome</keyword>
<comment type="caution">
    <text evidence="1">The sequence shown here is derived from an EMBL/GenBank/DDBJ whole genome shotgun (WGS) entry which is preliminary data.</text>
</comment>
<reference evidence="1" key="1">
    <citation type="submission" date="2021-03" db="EMBL/GenBank/DDBJ databases">
        <title>Whole genome sequence of Streptomyces bomunensis MMS17-BM035.</title>
        <authorList>
            <person name="Lee J.H."/>
        </authorList>
    </citation>
    <scope>NUCLEOTIDE SEQUENCE</scope>
    <source>
        <strain evidence="1">MMS17-BM035</strain>
    </source>
</reference>
<organism evidence="1 2">
    <name type="scientific">Streptomyces montanisoli</name>
    <dbReference type="NCBI Taxonomy" id="2798581"/>
    <lineage>
        <taxon>Bacteria</taxon>
        <taxon>Bacillati</taxon>
        <taxon>Actinomycetota</taxon>
        <taxon>Actinomycetes</taxon>
        <taxon>Kitasatosporales</taxon>
        <taxon>Streptomycetaceae</taxon>
        <taxon>Streptomyces</taxon>
    </lineage>
</organism>
<dbReference type="EMBL" id="JAGIQL010000017">
    <property type="protein sequence ID" value="MBP0457219.1"/>
    <property type="molecule type" value="Genomic_DNA"/>
</dbReference>
<sequence length="63" mass="6999">MDKSANTTAFPIDYMTFPVVRTHAIRVRLLGTTENVKVGIQQLNVFGQNYTLAAEKGMLDLKA</sequence>
<proteinExistence type="predicted"/>
<dbReference type="Proteomes" id="UP000670475">
    <property type="component" value="Unassembled WGS sequence"/>
</dbReference>
<protein>
    <submittedName>
        <fullName evidence="1">Uncharacterized protein</fullName>
    </submittedName>
</protein>
<name>A0A940M9G0_9ACTN</name>
<accession>A0A940M9G0</accession>
<dbReference type="RefSeq" id="WP_209338990.1">
    <property type="nucleotide sequence ID" value="NZ_JAGIQL010000017.1"/>
</dbReference>
<evidence type="ECO:0000313" key="1">
    <source>
        <dbReference type="EMBL" id="MBP0457219.1"/>
    </source>
</evidence>